<name>A0A1X6NW83_PORUM</name>
<gene>
    <name evidence="1" type="ORF">BU14_0397s0003</name>
</gene>
<dbReference type="EMBL" id="KV919032">
    <property type="protein sequence ID" value="OSX72879.1"/>
    <property type="molecule type" value="Genomic_DNA"/>
</dbReference>
<keyword evidence="2" id="KW-1185">Reference proteome</keyword>
<proteinExistence type="predicted"/>
<dbReference type="Proteomes" id="UP000218209">
    <property type="component" value="Unassembled WGS sequence"/>
</dbReference>
<protein>
    <submittedName>
        <fullName evidence="1">Uncharacterized protein</fullName>
    </submittedName>
</protein>
<organism evidence="1 2">
    <name type="scientific">Porphyra umbilicalis</name>
    <name type="common">Purple laver</name>
    <name type="synonym">Red alga</name>
    <dbReference type="NCBI Taxonomy" id="2786"/>
    <lineage>
        <taxon>Eukaryota</taxon>
        <taxon>Rhodophyta</taxon>
        <taxon>Bangiophyceae</taxon>
        <taxon>Bangiales</taxon>
        <taxon>Bangiaceae</taxon>
        <taxon>Porphyra</taxon>
    </lineage>
</organism>
<sequence>MSGVRPERRSVDDTVRVNTVRALRRTGLPSPAIVTATRAA</sequence>
<evidence type="ECO:0000313" key="1">
    <source>
        <dbReference type="EMBL" id="OSX72879.1"/>
    </source>
</evidence>
<reference evidence="1 2" key="1">
    <citation type="submission" date="2017-03" db="EMBL/GenBank/DDBJ databases">
        <title>WGS assembly of Porphyra umbilicalis.</title>
        <authorList>
            <person name="Brawley S.H."/>
            <person name="Blouin N.A."/>
            <person name="Ficko-Blean E."/>
            <person name="Wheeler G.L."/>
            <person name="Lohr M."/>
            <person name="Goodson H.V."/>
            <person name="Jenkins J.W."/>
            <person name="Blaby-Haas C.E."/>
            <person name="Helliwell K.E."/>
            <person name="Chan C."/>
            <person name="Marriage T."/>
            <person name="Bhattacharya D."/>
            <person name="Klein A.S."/>
            <person name="Badis Y."/>
            <person name="Brodie J."/>
            <person name="Cao Y."/>
            <person name="Collen J."/>
            <person name="Dittami S.M."/>
            <person name="Gachon C.M."/>
            <person name="Green B.R."/>
            <person name="Karpowicz S."/>
            <person name="Kim J.W."/>
            <person name="Kudahl U."/>
            <person name="Lin S."/>
            <person name="Michel G."/>
            <person name="Mittag M."/>
            <person name="Olson B.J."/>
            <person name="Pangilinan J."/>
            <person name="Peng Y."/>
            <person name="Qiu H."/>
            <person name="Shu S."/>
            <person name="Singer J.T."/>
            <person name="Smith A.G."/>
            <person name="Sprecher B.N."/>
            <person name="Wagner V."/>
            <person name="Wang W."/>
            <person name="Wang Z.-Y."/>
            <person name="Yan J."/>
            <person name="Yarish C."/>
            <person name="Zoeuner-Riek S."/>
            <person name="Zhuang Y."/>
            <person name="Zou Y."/>
            <person name="Lindquist E.A."/>
            <person name="Grimwood J."/>
            <person name="Barry K."/>
            <person name="Rokhsar D.S."/>
            <person name="Schmutz J."/>
            <person name="Stiller J.W."/>
            <person name="Grossman A.R."/>
            <person name="Prochnik S.E."/>
        </authorList>
    </citation>
    <scope>NUCLEOTIDE SEQUENCE [LARGE SCALE GENOMIC DNA]</scope>
    <source>
        <strain evidence="1">4086291</strain>
    </source>
</reference>
<dbReference type="AlphaFoldDB" id="A0A1X6NW83"/>
<accession>A0A1X6NW83</accession>
<evidence type="ECO:0000313" key="2">
    <source>
        <dbReference type="Proteomes" id="UP000218209"/>
    </source>
</evidence>